<dbReference type="InterPro" id="IPR001611">
    <property type="entry name" value="Leu-rich_rpt"/>
</dbReference>
<dbReference type="PANTHER" id="PTHR48010">
    <property type="entry name" value="OS05G0588300 PROTEIN"/>
    <property type="match status" value="1"/>
</dbReference>
<dbReference type="PROSITE" id="PS51450">
    <property type="entry name" value="LRR"/>
    <property type="match status" value="1"/>
</dbReference>
<dbReference type="Gene3D" id="3.80.10.10">
    <property type="entry name" value="Ribonuclease Inhibitor"/>
    <property type="match status" value="2"/>
</dbReference>
<evidence type="ECO:0000256" key="1">
    <source>
        <dbReference type="ARBA" id="ARBA00022614"/>
    </source>
</evidence>
<comment type="caution">
    <text evidence="3">The sequence shown here is derived from an EMBL/GenBank/DDBJ whole genome shotgun (WGS) entry which is preliminary data.</text>
</comment>
<evidence type="ECO:0000313" key="4">
    <source>
        <dbReference type="Proteomes" id="UP000655225"/>
    </source>
</evidence>
<reference evidence="3 4" key="1">
    <citation type="submission" date="2020-04" db="EMBL/GenBank/DDBJ databases">
        <title>Plant Genome Project.</title>
        <authorList>
            <person name="Zhang R.-G."/>
        </authorList>
    </citation>
    <scope>NUCLEOTIDE SEQUENCE [LARGE SCALE GENOMIC DNA]</scope>
    <source>
        <strain evidence="3">YNK0</strain>
        <tissue evidence="3">Leaf</tissue>
    </source>
</reference>
<accession>A0A834Y975</accession>
<dbReference type="PANTHER" id="PTHR48010:SF5">
    <property type="entry name" value="PROTEIN TOO MANY MOUTHS"/>
    <property type="match status" value="1"/>
</dbReference>
<dbReference type="PRINTS" id="PR00019">
    <property type="entry name" value="LEURICHRPT"/>
</dbReference>
<dbReference type="EMBL" id="JABCRI010000024">
    <property type="protein sequence ID" value="KAF8376938.1"/>
    <property type="molecule type" value="Genomic_DNA"/>
</dbReference>
<organism evidence="3 4">
    <name type="scientific">Tetracentron sinense</name>
    <name type="common">Spur-leaf</name>
    <dbReference type="NCBI Taxonomy" id="13715"/>
    <lineage>
        <taxon>Eukaryota</taxon>
        <taxon>Viridiplantae</taxon>
        <taxon>Streptophyta</taxon>
        <taxon>Embryophyta</taxon>
        <taxon>Tracheophyta</taxon>
        <taxon>Spermatophyta</taxon>
        <taxon>Magnoliopsida</taxon>
        <taxon>Trochodendrales</taxon>
        <taxon>Trochodendraceae</taxon>
        <taxon>Tetracentron</taxon>
    </lineage>
</organism>
<dbReference type="SUPFAM" id="SSF52058">
    <property type="entry name" value="L domain-like"/>
    <property type="match status" value="1"/>
</dbReference>
<dbReference type="OMA" id="FEYTITS"/>
<evidence type="ECO:0000256" key="2">
    <source>
        <dbReference type="ARBA" id="ARBA00022737"/>
    </source>
</evidence>
<keyword evidence="4" id="KW-1185">Reference proteome</keyword>
<keyword evidence="2" id="KW-0677">Repeat</keyword>
<sequence>MMYNSIYQFTSSTYCSDVSNNSPTGSIPQNIGNCIGFQVLYTYHLIIGLDFLKMHSWVNLESFIPMIGRDLSYNLLTGEIPFNIGFLQVATLSLQGNQLSGKILSVIGLMQALAVLNLTYTEKLKNGSIFYFSNHLSTLCINFWLECLGCCKSLHGNKLTGSIPLELRNMTKLHYLELNDNHLCGHIPPELGKLTDLFDLNVANNNLEGCIPDNLSSCTNLNSLDISNNRITGSIPSSLGDLEHLLKLNLRKNRLFGYIPAEFGNLRSLMEIDISNNGLSGPIPQELGQLQNWSPCKFL</sequence>
<keyword evidence="1" id="KW-0433">Leucine-rich repeat</keyword>
<protein>
    <submittedName>
        <fullName evidence="3">Uncharacterized protein</fullName>
    </submittedName>
</protein>
<dbReference type="FunFam" id="3.80.10.10:FF:000383">
    <property type="entry name" value="Leucine-rich repeat receptor protein kinase EMS1"/>
    <property type="match status" value="1"/>
</dbReference>
<proteinExistence type="predicted"/>
<evidence type="ECO:0000313" key="3">
    <source>
        <dbReference type="EMBL" id="KAF8376938.1"/>
    </source>
</evidence>
<dbReference type="InterPro" id="IPR032675">
    <property type="entry name" value="LRR_dom_sf"/>
</dbReference>
<dbReference type="OrthoDB" id="1939111at2759"/>
<gene>
    <name evidence="3" type="ORF">HHK36_030309</name>
</gene>
<dbReference type="Proteomes" id="UP000655225">
    <property type="component" value="Unassembled WGS sequence"/>
</dbReference>
<dbReference type="Pfam" id="PF00560">
    <property type="entry name" value="LRR_1"/>
    <property type="match status" value="2"/>
</dbReference>
<dbReference type="AlphaFoldDB" id="A0A834Y975"/>
<name>A0A834Y975_TETSI</name>
<dbReference type="Pfam" id="PF13855">
    <property type="entry name" value="LRR_8"/>
    <property type="match status" value="1"/>
</dbReference>
<dbReference type="InterPro" id="IPR050994">
    <property type="entry name" value="At_inactive_RLKs"/>
</dbReference>